<keyword evidence="9" id="KW-0067">ATP-binding</keyword>
<keyword evidence="10 14" id="KW-1133">Transmembrane helix</keyword>
<keyword evidence="5" id="KW-0808">Transferase</keyword>
<dbReference type="GO" id="GO:0005886">
    <property type="term" value="C:plasma membrane"/>
    <property type="evidence" value="ECO:0007669"/>
    <property type="project" value="UniProtKB-SubCell"/>
</dbReference>
<dbReference type="HOGENOM" id="CLU_000445_13_1_9"/>
<protein>
    <recommendedName>
        <fullName evidence="3">histidine kinase</fullName>
        <ecNumber evidence="3">2.7.13.3</ecNumber>
    </recommendedName>
</protein>
<keyword evidence="12 14" id="KW-0472">Membrane</keyword>
<keyword evidence="17" id="KW-1185">Reference proteome</keyword>
<dbReference type="GO" id="GO:0000155">
    <property type="term" value="F:phosphorelay sensor kinase activity"/>
    <property type="evidence" value="ECO:0007669"/>
    <property type="project" value="TreeGrafter"/>
</dbReference>
<dbReference type="SUPFAM" id="SSF55874">
    <property type="entry name" value="ATPase domain of HSP90 chaperone/DNA topoisomerase II/histidine kinase"/>
    <property type="match status" value="1"/>
</dbReference>
<dbReference type="Pfam" id="PF02518">
    <property type="entry name" value="HATPase_c"/>
    <property type="match status" value="1"/>
</dbReference>
<evidence type="ECO:0000256" key="5">
    <source>
        <dbReference type="ARBA" id="ARBA00022679"/>
    </source>
</evidence>
<accession>A0A0D5NLP0</accession>
<proteinExistence type="predicted"/>
<keyword evidence="4" id="KW-1003">Cell membrane</keyword>
<keyword evidence="11" id="KW-0902">Two-component regulatory system</keyword>
<evidence type="ECO:0000313" key="17">
    <source>
        <dbReference type="Proteomes" id="UP000032633"/>
    </source>
</evidence>
<dbReference type="InterPro" id="IPR050351">
    <property type="entry name" value="BphY/WalK/GraS-like"/>
</dbReference>
<feature type="transmembrane region" description="Helical" evidence="14">
    <location>
        <begin position="41"/>
        <end position="60"/>
    </location>
</feature>
<reference evidence="17" key="2">
    <citation type="submission" date="2015-03" db="EMBL/GenBank/DDBJ databases">
        <title>Genome sequence of Paenibacillus beijingensis strain DSM 24997T.</title>
        <authorList>
            <person name="Kwak Y."/>
            <person name="Shin J.-H."/>
        </authorList>
    </citation>
    <scope>NUCLEOTIDE SEQUENCE [LARGE SCALE GENOMIC DNA]</scope>
    <source>
        <strain evidence="17">DSM 24997</strain>
    </source>
</reference>
<dbReference type="SMART" id="SM00387">
    <property type="entry name" value="HATPase_c"/>
    <property type="match status" value="1"/>
</dbReference>
<evidence type="ECO:0000256" key="12">
    <source>
        <dbReference type="ARBA" id="ARBA00023136"/>
    </source>
</evidence>
<feature type="domain" description="Histidine kinase" evidence="15">
    <location>
        <begin position="116"/>
        <end position="319"/>
    </location>
</feature>
<keyword evidence="8 16" id="KW-0418">Kinase</keyword>
<dbReference type="PANTHER" id="PTHR45453">
    <property type="entry name" value="PHOSPHATE REGULON SENSOR PROTEIN PHOR"/>
    <property type="match status" value="1"/>
</dbReference>
<dbReference type="EC" id="2.7.13.3" evidence="3"/>
<evidence type="ECO:0000313" key="16">
    <source>
        <dbReference type="EMBL" id="AJY75922.1"/>
    </source>
</evidence>
<dbReference type="OrthoDB" id="9780487at2"/>
<dbReference type="PATRIC" id="fig|1126833.4.peg.3707"/>
<dbReference type="RefSeq" id="WP_045671350.1">
    <property type="nucleotide sequence ID" value="NZ_CP011058.1"/>
</dbReference>
<organism evidence="16 17">
    <name type="scientific">Paenibacillus beijingensis</name>
    <dbReference type="NCBI Taxonomy" id="1126833"/>
    <lineage>
        <taxon>Bacteria</taxon>
        <taxon>Bacillati</taxon>
        <taxon>Bacillota</taxon>
        <taxon>Bacilli</taxon>
        <taxon>Bacillales</taxon>
        <taxon>Paenibacillaceae</taxon>
        <taxon>Paenibacillus</taxon>
    </lineage>
</organism>
<evidence type="ECO:0000256" key="14">
    <source>
        <dbReference type="SAM" id="Phobius"/>
    </source>
</evidence>
<sequence length="332" mass="39083">MRFWRFLKYEQSYLLLYAASFLIATAVFYMESHMWWHWDSIGYALILHLLLVAGFFFHRYRKNVHAIRHMNDEDSEQLSLEAEAYHQAMEKMEKAHIRALNEVQAKQNEYYNFIVSWFHEIKIPISVMRLMRQTEVDAKSLEEELSRVEHYVDQALYYAKLDSFNQDYELINCDLEPLIKEVVKSHSRSFISKKIRISLDVERAVVQSDSKWLQYIVHQLVTNSLKYTGNHGEVSIVTRVTPQEKLLVIRDNGIGIDRKDLPRIFNRGFTGTNGRTHMKSTGMGLYLAQELSRKLGHYITCTSEVGSFTEMVIHFPKNNDPYLNILQQSQTQ</sequence>
<dbReference type="EMBL" id="CP011058">
    <property type="protein sequence ID" value="AJY75922.1"/>
    <property type="molecule type" value="Genomic_DNA"/>
</dbReference>
<dbReference type="GO" id="GO:0005524">
    <property type="term" value="F:ATP binding"/>
    <property type="evidence" value="ECO:0007669"/>
    <property type="project" value="UniProtKB-KW"/>
</dbReference>
<dbReference type="InterPro" id="IPR036890">
    <property type="entry name" value="HATPase_C_sf"/>
</dbReference>
<dbReference type="GO" id="GO:0016036">
    <property type="term" value="P:cellular response to phosphate starvation"/>
    <property type="evidence" value="ECO:0007669"/>
    <property type="project" value="TreeGrafter"/>
</dbReference>
<dbReference type="Proteomes" id="UP000032633">
    <property type="component" value="Chromosome"/>
</dbReference>
<dbReference type="Gene3D" id="3.30.565.10">
    <property type="entry name" value="Histidine kinase-like ATPase, C-terminal domain"/>
    <property type="match status" value="1"/>
</dbReference>
<dbReference type="KEGG" id="pbj:VN24_16905"/>
<dbReference type="PANTHER" id="PTHR45453:SF2">
    <property type="entry name" value="HISTIDINE KINASE"/>
    <property type="match status" value="1"/>
</dbReference>
<name>A0A0D5NLP0_9BACL</name>
<evidence type="ECO:0000256" key="13">
    <source>
        <dbReference type="SAM" id="Coils"/>
    </source>
</evidence>
<comment type="catalytic activity">
    <reaction evidence="1">
        <text>ATP + protein L-histidine = ADP + protein N-phospho-L-histidine.</text>
        <dbReference type="EC" id="2.7.13.3"/>
    </reaction>
</comment>
<keyword evidence="13" id="KW-0175">Coiled coil</keyword>
<evidence type="ECO:0000256" key="10">
    <source>
        <dbReference type="ARBA" id="ARBA00022989"/>
    </source>
</evidence>
<dbReference type="GO" id="GO:0004721">
    <property type="term" value="F:phosphoprotein phosphatase activity"/>
    <property type="evidence" value="ECO:0007669"/>
    <property type="project" value="TreeGrafter"/>
</dbReference>
<evidence type="ECO:0000256" key="8">
    <source>
        <dbReference type="ARBA" id="ARBA00022777"/>
    </source>
</evidence>
<dbReference type="STRING" id="1126833.VN24_16905"/>
<evidence type="ECO:0000256" key="2">
    <source>
        <dbReference type="ARBA" id="ARBA00004651"/>
    </source>
</evidence>
<evidence type="ECO:0000259" key="15">
    <source>
        <dbReference type="PROSITE" id="PS50109"/>
    </source>
</evidence>
<evidence type="ECO:0000256" key="3">
    <source>
        <dbReference type="ARBA" id="ARBA00012438"/>
    </source>
</evidence>
<evidence type="ECO:0000256" key="7">
    <source>
        <dbReference type="ARBA" id="ARBA00022741"/>
    </source>
</evidence>
<dbReference type="InterPro" id="IPR005467">
    <property type="entry name" value="His_kinase_dom"/>
</dbReference>
<dbReference type="AlphaFoldDB" id="A0A0D5NLP0"/>
<evidence type="ECO:0000256" key="4">
    <source>
        <dbReference type="ARBA" id="ARBA00022475"/>
    </source>
</evidence>
<keyword evidence="7" id="KW-0547">Nucleotide-binding</keyword>
<evidence type="ECO:0000256" key="6">
    <source>
        <dbReference type="ARBA" id="ARBA00022692"/>
    </source>
</evidence>
<dbReference type="InterPro" id="IPR003594">
    <property type="entry name" value="HATPase_dom"/>
</dbReference>
<reference evidence="16 17" key="1">
    <citation type="journal article" date="2015" name="J. Biotechnol.">
        <title>Complete genome sequence of Paenibacillus beijingensis 7188(T) (=DSM 24997(T)), a novel rhizobacterium from jujube garden soil.</title>
        <authorList>
            <person name="Kwak Y."/>
            <person name="Shin J.H."/>
        </authorList>
    </citation>
    <scope>NUCLEOTIDE SEQUENCE [LARGE SCALE GENOMIC DNA]</scope>
    <source>
        <strain evidence="16 17">DSM 24997</strain>
    </source>
</reference>
<evidence type="ECO:0000256" key="9">
    <source>
        <dbReference type="ARBA" id="ARBA00022840"/>
    </source>
</evidence>
<evidence type="ECO:0000256" key="1">
    <source>
        <dbReference type="ARBA" id="ARBA00000085"/>
    </source>
</evidence>
<evidence type="ECO:0000256" key="11">
    <source>
        <dbReference type="ARBA" id="ARBA00023012"/>
    </source>
</evidence>
<gene>
    <name evidence="16" type="ORF">VN24_16905</name>
</gene>
<comment type="subcellular location">
    <subcellularLocation>
        <location evidence="2">Cell membrane</location>
        <topology evidence="2">Multi-pass membrane protein</topology>
    </subcellularLocation>
</comment>
<dbReference type="PROSITE" id="PS50109">
    <property type="entry name" value="HIS_KIN"/>
    <property type="match status" value="1"/>
</dbReference>
<keyword evidence="6 14" id="KW-0812">Transmembrane</keyword>
<feature type="transmembrane region" description="Helical" evidence="14">
    <location>
        <begin position="12"/>
        <end position="29"/>
    </location>
</feature>
<feature type="coiled-coil region" evidence="13">
    <location>
        <begin position="75"/>
        <end position="151"/>
    </location>
</feature>